<accession>A0A7R9CZP2</accession>
<dbReference type="AlphaFoldDB" id="A0A7R9CZP2"/>
<organism evidence="1">
    <name type="scientific">Timema poppense</name>
    <name type="common">Walking stick</name>
    <dbReference type="NCBI Taxonomy" id="170557"/>
    <lineage>
        <taxon>Eukaryota</taxon>
        <taxon>Metazoa</taxon>
        <taxon>Ecdysozoa</taxon>
        <taxon>Arthropoda</taxon>
        <taxon>Hexapoda</taxon>
        <taxon>Insecta</taxon>
        <taxon>Pterygota</taxon>
        <taxon>Neoptera</taxon>
        <taxon>Polyneoptera</taxon>
        <taxon>Phasmatodea</taxon>
        <taxon>Timematodea</taxon>
        <taxon>Timematoidea</taxon>
        <taxon>Timematidae</taxon>
        <taxon>Timema</taxon>
    </lineage>
</organism>
<sequence length="426" mass="47034">MQQIIELQAFIIGRLVYCETSALDYAAIETSITLRYDVKKAAVSAPMLYTEVLFLSSNMMHYRLRLGYGQTERASDRARSLEPVQCSLQALSNIILTTIEVYFPITRSLARSPVWPCGRSVARTLVSLTRQSLSRLNACQSNQAVAQSLVSLAIQSLSRSHACQSGQAVAQSLARFERTMSTTLYHYTSIDDYRAIRRSGLIFADGGIAGVGVYLTELPPTAGCIQISAIRRCGEQRQLSFFSSMRALRLGRENARGAAFQIGAMEEVELDTCQPNSLTDGLVLPRSGAVGYDENAICHSTEVHPAEIRTSISPSSAVGLIMTSALSNYATEAVLKNELLLHEAVIKNDPEAVRKVLKEPLDINSRNNVNIFVALGFNNRRVCFAYPVSPPPALVHHTTEENNNTTMHTRDKVKTDRRVKFQDIPT</sequence>
<evidence type="ECO:0000313" key="1">
    <source>
        <dbReference type="EMBL" id="CAD7405416.1"/>
    </source>
</evidence>
<gene>
    <name evidence="1" type="ORF">TPSB3V08_LOCUS4978</name>
</gene>
<name>A0A7R9CZP2_TIMPO</name>
<proteinExistence type="predicted"/>
<reference evidence="1" key="1">
    <citation type="submission" date="2020-11" db="EMBL/GenBank/DDBJ databases">
        <authorList>
            <person name="Tran Van P."/>
        </authorList>
    </citation>
    <scope>NUCLEOTIDE SEQUENCE</scope>
</reference>
<dbReference type="EMBL" id="OD002514">
    <property type="protein sequence ID" value="CAD7405416.1"/>
    <property type="molecule type" value="Genomic_DNA"/>
</dbReference>
<protein>
    <submittedName>
        <fullName evidence="1">Uncharacterized protein</fullName>
    </submittedName>
</protein>